<dbReference type="EMBL" id="MWDQ01000145">
    <property type="protein sequence ID" value="OQB72019.1"/>
    <property type="molecule type" value="Genomic_DNA"/>
</dbReference>
<comment type="caution">
    <text evidence="14">The sequence shown here is derived from an EMBL/GenBank/DDBJ whole genome shotgun (WGS) entry which is preliminary data.</text>
</comment>
<dbReference type="PANTHER" id="PTHR21015:SF22">
    <property type="entry name" value="GLYCOSYLTRANSFERASE"/>
    <property type="match status" value="1"/>
</dbReference>
<feature type="binding site" evidence="10">
    <location>
        <position position="201"/>
    </location>
    <ligand>
        <name>UDP-N-acetyl-alpha-D-glucosamine</name>
        <dbReference type="ChEBI" id="CHEBI:57705"/>
    </ligand>
</feature>
<keyword evidence="6 10" id="KW-0573">Peptidoglycan synthesis</keyword>
<keyword evidence="3 10" id="KW-0328">Glycosyltransferase</keyword>
<organism evidence="14">
    <name type="scientific">candidate division TA06 bacterium ADurb.Bin131</name>
    <dbReference type="NCBI Taxonomy" id="1852827"/>
    <lineage>
        <taxon>Bacteria</taxon>
        <taxon>Bacteria division TA06</taxon>
    </lineage>
</organism>
<dbReference type="Pfam" id="PF03033">
    <property type="entry name" value="Glyco_transf_28"/>
    <property type="match status" value="1"/>
</dbReference>
<evidence type="ECO:0000256" key="8">
    <source>
        <dbReference type="ARBA" id="ARBA00023306"/>
    </source>
</evidence>
<dbReference type="EC" id="2.4.1.227" evidence="10"/>
<evidence type="ECO:0000256" key="1">
    <source>
        <dbReference type="ARBA" id="ARBA00022475"/>
    </source>
</evidence>
<dbReference type="InterPro" id="IPR004276">
    <property type="entry name" value="GlycoTrans_28_N"/>
</dbReference>
<keyword evidence="11" id="KW-0812">Transmembrane</keyword>
<accession>A0A1V6C530</accession>
<name>A0A1V6C530_UNCT6</name>
<proteinExistence type="inferred from homology"/>
<gene>
    <name evidence="10 14" type="primary">murG</name>
    <name evidence="14" type="ORF">BWX89_01495</name>
</gene>
<evidence type="ECO:0000256" key="4">
    <source>
        <dbReference type="ARBA" id="ARBA00022679"/>
    </source>
</evidence>
<comment type="caution">
    <text evidence="10">Lacks conserved residue(s) required for the propagation of feature annotation.</text>
</comment>
<evidence type="ECO:0000256" key="3">
    <source>
        <dbReference type="ARBA" id="ARBA00022676"/>
    </source>
</evidence>
<keyword evidence="5 10" id="KW-0133">Cell shape</keyword>
<keyword evidence="11" id="KW-1133">Transmembrane helix</keyword>
<feature type="transmembrane region" description="Helical" evidence="11">
    <location>
        <begin position="78"/>
        <end position="97"/>
    </location>
</feature>
<feature type="binding site" evidence="10">
    <location>
        <position position="298"/>
    </location>
    <ligand>
        <name>UDP-N-acetyl-alpha-D-glucosamine</name>
        <dbReference type="ChEBI" id="CHEBI:57705"/>
    </ligand>
</feature>
<evidence type="ECO:0000259" key="13">
    <source>
        <dbReference type="Pfam" id="PF04101"/>
    </source>
</evidence>
<dbReference type="GO" id="GO:0009252">
    <property type="term" value="P:peptidoglycan biosynthetic process"/>
    <property type="evidence" value="ECO:0007669"/>
    <property type="project" value="UniProtKB-UniRule"/>
</dbReference>
<dbReference type="GO" id="GO:0050511">
    <property type="term" value="F:undecaprenyldiphospho-muramoylpentapeptide beta-N-acetylglucosaminyltransferase activity"/>
    <property type="evidence" value="ECO:0007669"/>
    <property type="project" value="UniProtKB-UniRule"/>
</dbReference>
<evidence type="ECO:0000256" key="9">
    <source>
        <dbReference type="ARBA" id="ARBA00023316"/>
    </source>
</evidence>
<evidence type="ECO:0000256" key="7">
    <source>
        <dbReference type="ARBA" id="ARBA00023136"/>
    </source>
</evidence>
<evidence type="ECO:0000256" key="6">
    <source>
        <dbReference type="ARBA" id="ARBA00022984"/>
    </source>
</evidence>
<evidence type="ECO:0000256" key="2">
    <source>
        <dbReference type="ARBA" id="ARBA00022618"/>
    </source>
</evidence>
<evidence type="ECO:0000256" key="10">
    <source>
        <dbReference type="HAMAP-Rule" id="MF_00033"/>
    </source>
</evidence>
<comment type="function">
    <text evidence="10">Cell wall formation. Catalyzes the transfer of a GlcNAc subunit on undecaprenyl-pyrophosphoryl-MurNAc-pentapeptide (lipid intermediate I) to form undecaprenyl-pyrophosphoryl-MurNAc-(pentapeptide)GlcNAc (lipid intermediate II).</text>
</comment>
<dbReference type="PANTHER" id="PTHR21015">
    <property type="entry name" value="UDP-N-ACETYLGLUCOSAMINE--N-ACETYLMURAMYL-(PENTAPEPTIDE) PYROPHOSPHORYL-UNDECAPRENOL N-ACETYLGLUCOSAMINE TRANSFERASE 1"/>
    <property type="match status" value="1"/>
</dbReference>
<feature type="domain" description="Glycosyltransferase family 28 N-terminal" evidence="12">
    <location>
        <begin position="14"/>
        <end position="146"/>
    </location>
</feature>
<evidence type="ECO:0000256" key="11">
    <source>
        <dbReference type="SAM" id="Phobius"/>
    </source>
</evidence>
<keyword evidence="8 10" id="KW-0131">Cell cycle</keyword>
<dbReference type="HAMAP" id="MF_00033">
    <property type="entry name" value="MurG"/>
    <property type="match status" value="1"/>
</dbReference>
<dbReference type="UniPathway" id="UPA00219"/>
<protein>
    <recommendedName>
        <fullName evidence="10">UDP-N-acetylglucosamine--N-acetylmuramyl-(pentapeptide) pyrophosphoryl-undecaprenol N-acetylglucosamine transferase</fullName>
        <ecNumber evidence="10">2.4.1.227</ecNumber>
    </recommendedName>
    <alternativeName>
        <fullName evidence="10">Undecaprenyl-PP-MurNAc-pentapeptide-UDPGlcNAc GlcNAc transferase</fullName>
    </alternativeName>
</protein>
<dbReference type="GO" id="GO:0008360">
    <property type="term" value="P:regulation of cell shape"/>
    <property type="evidence" value="ECO:0007669"/>
    <property type="project" value="UniProtKB-KW"/>
</dbReference>
<dbReference type="Pfam" id="PF04101">
    <property type="entry name" value="Glyco_tran_28_C"/>
    <property type="match status" value="1"/>
</dbReference>
<comment type="catalytic activity">
    <reaction evidence="10">
        <text>di-trans,octa-cis-undecaprenyl diphospho-N-acetyl-alpha-D-muramoyl-L-alanyl-D-glutamyl-meso-2,6-diaminopimeloyl-D-alanyl-D-alanine + UDP-N-acetyl-alpha-D-glucosamine = di-trans,octa-cis-undecaprenyl diphospho-[N-acetyl-alpha-D-glucosaminyl-(1-&gt;4)]-N-acetyl-alpha-D-muramoyl-L-alanyl-D-glutamyl-meso-2,6-diaminopimeloyl-D-alanyl-D-alanine + UDP + H(+)</text>
        <dbReference type="Rhea" id="RHEA:31227"/>
        <dbReference type="ChEBI" id="CHEBI:15378"/>
        <dbReference type="ChEBI" id="CHEBI:57705"/>
        <dbReference type="ChEBI" id="CHEBI:58223"/>
        <dbReference type="ChEBI" id="CHEBI:61387"/>
        <dbReference type="ChEBI" id="CHEBI:61388"/>
        <dbReference type="EC" id="2.4.1.227"/>
    </reaction>
</comment>
<sequence>MNNKTRSDNLPPSILIAVGSTGGHYFPAVALAEKILEINPGMSISFAGEKKIENLEIWSKKGFRFMAIPVLKRPRRRFLMPALCFVAVFVLLKSMLLVSGKKIDLIVCMGSYATVFIGIVGLLTRKNIILHEQNFVPGLANRILNRLGVPAAIGFPGTEKFLRKTIVTGIPIRKEFLSTTKNFEKYGLSSGKFTILVLGGSQGAHFINQIVCDCISLLDPEKYQIIHITGKNDYKEVKSFYEGKTINRYLCDFTYEIPDLMNLADIAIARAGAGTIAELSFKGIPSIFIPYPFADGHQRFNAIQVEKNGCIVINQDQAKPQIIIDSIKKIQSEIEERKKLFRSSGVYDVNGKFAQLCLDLIKKNG</sequence>
<dbReference type="GO" id="GO:0051301">
    <property type="term" value="P:cell division"/>
    <property type="evidence" value="ECO:0007669"/>
    <property type="project" value="UniProtKB-KW"/>
</dbReference>
<dbReference type="Proteomes" id="UP000485562">
    <property type="component" value="Unassembled WGS sequence"/>
</dbReference>
<keyword evidence="7 10" id="KW-0472">Membrane</keyword>
<dbReference type="InterPro" id="IPR006009">
    <property type="entry name" value="GlcNAc_MurG"/>
</dbReference>
<keyword evidence="4 10" id="KW-0808">Transferase</keyword>
<keyword evidence="2 10" id="KW-0132">Cell division</keyword>
<evidence type="ECO:0000256" key="5">
    <source>
        <dbReference type="ARBA" id="ARBA00022960"/>
    </source>
</evidence>
<evidence type="ECO:0000313" key="14">
    <source>
        <dbReference type="EMBL" id="OQB72019.1"/>
    </source>
</evidence>
<dbReference type="InterPro" id="IPR007235">
    <property type="entry name" value="Glyco_trans_28_C"/>
</dbReference>
<dbReference type="SUPFAM" id="SSF53756">
    <property type="entry name" value="UDP-Glycosyltransferase/glycogen phosphorylase"/>
    <property type="match status" value="1"/>
</dbReference>
<keyword evidence="1 10" id="KW-1003">Cell membrane</keyword>
<reference evidence="14" key="1">
    <citation type="submission" date="2017-02" db="EMBL/GenBank/DDBJ databases">
        <title>Delving into the versatile metabolic prowess of the omnipresent phylum Bacteroidetes.</title>
        <authorList>
            <person name="Nobu M.K."/>
            <person name="Mei R."/>
            <person name="Narihiro T."/>
            <person name="Kuroda K."/>
            <person name="Liu W.-T."/>
        </authorList>
    </citation>
    <scope>NUCLEOTIDE SEQUENCE</scope>
    <source>
        <strain evidence="14">ADurb.Bin131</strain>
    </source>
</reference>
<comment type="similarity">
    <text evidence="10">Belongs to the glycosyltransferase 28 family. MurG subfamily.</text>
</comment>
<comment type="pathway">
    <text evidence="10">Cell wall biogenesis; peptidoglycan biosynthesis.</text>
</comment>
<dbReference type="GO" id="GO:0051991">
    <property type="term" value="F:UDP-N-acetyl-D-glucosamine:N-acetylmuramoyl-L-alanyl-D-glutamyl-meso-2,6-diaminopimelyl-D-alanyl-D-alanine-diphosphoundecaprenol 4-beta-N-acetylglucosaminlytransferase activity"/>
    <property type="evidence" value="ECO:0007669"/>
    <property type="project" value="RHEA"/>
</dbReference>
<dbReference type="GO" id="GO:0071555">
    <property type="term" value="P:cell wall organization"/>
    <property type="evidence" value="ECO:0007669"/>
    <property type="project" value="UniProtKB-KW"/>
</dbReference>
<evidence type="ECO:0000259" key="12">
    <source>
        <dbReference type="Pfam" id="PF03033"/>
    </source>
</evidence>
<keyword evidence="9 10" id="KW-0961">Cell wall biogenesis/degradation</keyword>
<dbReference type="CDD" id="cd03785">
    <property type="entry name" value="GT28_MurG"/>
    <property type="match status" value="1"/>
</dbReference>
<dbReference type="AlphaFoldDB" id="A0A1V6C530"/>
<comment type="subcellular location">
    <subcellularLocation>
        <location evidence="10">Cell membrane</location>
        <topology evidence="10">Peripheral membrane protein</topology>
        <orientation evidence="10">Cytoplasmic side</orientation>
    </subcellularLocation>
</comment>
<dbReference type="GO" id="GO:0005975">
    <property type="term" value="P:carbohydrate metabolic process"/>
    <property type="evidence" value="ECO:0007669"/>
    <property type="project" value="InterPro"/>
</dbReference>
<feature type="binding site" evidence="10">
    <location>
        <position position="134"/>
    </location>
    <ligand>
        <name>UDP-N-acetyl-alpha-D-glucosamine</name>
        <dbReference type="ChEBI" id="CHEBI:57705"/>
    </ligand>
</feature>
<feature type="binding site" evidence="10">
    <location>
        <begin position="21"/>
        <end position="23"/>
    </location>
    <ligand>
        <name>UDP-N-acetyl-alpha-D-glucosamine</name>
        <dbReference type="ChEBI" id="CHEBI:57705"/>
    </ligand>
</feature>
<feature type="binding site" evidence="10">
    <location>
        <position position="173"/>
    </location>
    <ligand>
        <name>UDP-N-acetyl-alpha-D-glucosamine</name>
        <dbReference type="ChEBI" id="CHEBI:57705"/>
    </ligand>
</feature>
<feature type="domain" description="Glycosyl transferase family 28 C-terminal" evidence="13">
    <location>
        <begin position="194"/>
        <end position="338"/>
    </location>
</feature>
<feature type="transmembrane region" description="Helical" evidence="11">
    <location>
        <begin position="103"/>
        <end position="123"/>
    </location>
</feature>
<dbReference type="GO" id="GO:0005886">
    <property type="term" value="C:plasma membrane"/>
    <property type="evidence" value="ECO:0007669"/>
    <property type="project" value="UniProtKB-SubCell"/>
</dbReference>
<dbReference type="Gene3D" id="3.40.50.2000">
    <property type="entry name" value="Glycogen Phosphorylase B"/>
    <property type="match status" value="2"/>
</dbReference>